<proteinExistence type="predicted"/>
<gene>
    <name evidence="2" type="ORF">NCTC7807_05884</name>
</gene>
<protein>
    <submittedName>
        <fullName evidence="2">Gas vesicle synthesis protein</fullName>
    </submittedName>
</protein>
<name>A0A380PDV0_STRGR</name>
<dbReference type="Proteomes" id="UP000254150">
    <property type="component" value="Unassembled WGS sequence"/>
</dbReference>
<dbReference type="AlphaFoldDB" id="A0A380PDV0"/>
<organism evidence="2 3">
    <name type="scientific">Streptomyces griseus</name>
    <dbReference type="NCBI Taxonomy" id="1911"/>
    <lineage>
        <taxon>Bacteria</taxon>
        <taxon>Bacillati</taxon>
        <taxon>Actinomycetota</taxon>
        <taxon>Actinomycetes</taxon>
        <taxon>Kitasatosporales</taxon>
        <taxon>Streptomycetaceae</taxon>
        <taxon>Streptomyces</taxon>
    </lineage>
</organism>
<dbReference type="InterPro" id="IPR007804">
    <property type="entry name" value="GvpG"/>
</dbReference>
<evidence type="ECO:0000256" key="1">
    <source>
        <dbReference type="SAM" id="MobiDB-lite"/>
    </source>
</evidence>
<evidence type="ECO:0000313" key="3">
    <source>
        <dbReference type="Proteomes" id="UP000254150"/>
    </source>
</evidence>
<sequence>MGLLTGLLTLPLAPARGVAWIADRLEETAERETGDPAVLRARLAALNRALDEGEIDQERFEDEEERLLDLLEGRPPGKAPAHPAPRPPGSH</sequence>
<dbReference type="EMBL" id="UHID01000009">
    <property type="protein sequence ID" value="SUP62712.1"/>
    <property type="molecule type" value="Genomic_DNA"/>
</dbReference>
<feature type="compositionally biased region" description="Pro residues" evidence="1">
    <location>
        <begin position="82"/>
        <end position="91"/>
    </location>
</feature>
<evidence type="ECO:0000313" key="2">
    <source>
        <dbReference type="EMBL" id="SUP62712.1"/>
    </source>
</evidence>
<dbReference type="RefSeq" id="WP_100452807.1">
    <property type="nucleotide sequence ID" value="NZ_UHID01000009.1"/>
</dbReference>
<dbReference type="Pfam" id="PF05120">
    <property type="entry name" value="GvpG"/>
    <property type="match status" value="1"/>
</dbReference>
<reference evidence="2 3" key="1">
    <citation type="submission" date="2018-06" db="EMBL/GenBank/DDBJ databases">
        <authorList>
            <consortium name="Pathogen Informatics"/>
            <person name="Doyle S."/>
        </authorList>
    </citation>
    <scope>NUCLEOTIDE SEQUENCE [LARGE SCALE GENOMIC DNA]</scope>
    <source>
        <strain evidence="2 3">NCTC7807</strain>
    </source>
</reference>
<dbReference type="GeneID" id="95071941"/>
<feature type="region of interest" description="Disordered" evidence="1">
    <location>
        <begin position="70"/>
        <end position="91"/>
    </location>
</feature>
<accession>A0A380PDV0</accession>